<feature type="transmembrane region" description="Helical" evidence="5">
    <location>
        <begin position="32"/>
        <end position="53"/>
    </location>
</feature>
<feature type="transmembrane region" description="Helical" evidence="5">
    <location>
        <begin position="254"/>
        <end position="272"/>
    </location>
</feature>
<dbReference type="GO" id="GO:0005351">
    <property type="term" value="F:carbohydrate:proton symporter activity"/>
    <property type="evidence" value="ECO:0007669"/>
    <property type="project" value="TreeGrafter"/>
</dbReference>
<comment type="subcellular location">
    <subcellularLocation>
        <location evidence="1">Membrane</location>
        <topology evidence="1">Multi-pass membrane protein</topology>
    </subcellularLocation>
</comment>
<dbReference type="PANTHER" id="PTHR48022">
    <property type="entry name" value="PLASTIDIC GLUCOSE TRANSPORTER 4"/>
    <property type="match status" value="1"/>
</dbReference>
<dbReference type="InterPro" id="IPR050360">
    <property type="entry name" value="MFS_Sugar_Transporters"/>
</dbReference>
<dbReference type="AlphaFoldDB" id="A0AAD7AAW0"/>
<dbReference type="SUPFAM" id="SSF103473">
    <property type="entry name" value="MFS general substrate transporter"/>
    <property type="match status" value="1"/>
</dbReference>
<dbReference type="Gene3D" id="1.20.1250.20">
    <property type="entry name" value="MFS general substrate transporter like domains"/>
    <property type="match status" value="2"/>
</dbReference>
<dbReference type="Pfam" id="PF00083">
    <property type="entry name" value="Sugar_tr"/>
    <property type="match status" value="2"/>
</dbReference>
<keyword evidence="2 5" id="KW-0812">Transmembrane</keyword>
<keyword evidence="4 5" id="KW-0472">Membrane</keyword>
<protein>
    <submittedName>
        <fullName evidence="6">Major facilitator superfamily domain-containing protein</fullName>
    </submittedName>
</protein>
<comment type="caution">
    <text evidence="6">The sequence shown here is derived from an EMBL/GenBank/DDBJ whole genome shotgun (WGS) entry which is preliminary data.</text>
</comment>
<sequence>MHASPSKGGHVVSEFVAADLQPWYKKPNLRSLYMVLLPACVGAEMTSAFDVNLMDVLQATSSWKKFYHPSPSLLELITAIYSLGAIFSLPLVPIVVDGRGRRASACRSASRILSFSNVFTKIVLGCALMVFGALLQGTAQNAHMFIAARFILGFGVPFSIVELSYPKERAVMTSLFNGFFGIGSIIIASISLRTYNMHSNWGWRIPSFLQATPSLIQLIFVLLIPDSPHTLSYLPRILASIGIHDNMTKNRLNLALSCWGLLCAVTLALIAPRFKRRTMFLACTVSILVVLVGWTAAMAQFAKTQNHAWALTVLAFVSFSPISKRSLFNGIVPIPLRAKGIVLFSWFGRTSIFFNQLVNPIGLHNAGWKYYISYCVCVALQVVFIYFMFPEMAHLTLEELAFLYDDNKPGVEDSESEEKATSPTEEIAIIELV</sequence>
<gene>
    <name evidence="6" type="ORF">DFH08DRAFT_956676</name>
</gene>
<dbReference type="Proteomes" id="UP001218218">
    <property type="component" value="Unassembled WGS sequence"/>
</dbReference>
<evidence type="ECO:0000256" key="3">
    <source>
        <dbReference type="ARBA" id="ARBA00022989"/>
    </source>
</evidence>
<evidence type="ECO:0000313" key="6">
    <source>
        <dbReference type="EMBL" id="KAJ7353627.1"/>
    </source>
</evidence>
<feature type="transmembrane region" description="Helical" evidence="5">
    <location>
        <begin position="146"/>
        <end position="165"/>
    </location>
</feature>
<dbReference type="PANTHER" id="PTHR48022:SF29">
    <property type="entry name" value="SUGAR TRANSPORTER, PUTATIVE (AFU_ORTHOLOGUE AFUA_6G14500)-RELATED"/>
    <property type="match status" value="1"/>
</dbReference>
<feature type="transmembrane region" description="Helical" evidence="5">
    <location>
        <begin position="112"/>
        <end position="134"/>
    </location>
</feature>
<proteinExistence type="predicted"/>
<organism evidence="6 7">
    <name type="scientific">Mycena albidolilacea</name>
    <dbReference type="NCBI Taxonomy" id="1033008"/>
    <lineage>
        <taxon>Eukaryota</taxon>
        <taxon>Fungi</taxon>
        <taxon>Dikarya</taxon>
        <taxon>Basidiomycota</taxon>
        <taxon>Agaricomycotina</taxon>
        <taxon>Agaricomycetes</taxon>
        <taxon>Agaricomycetidae</taxon>
        <taxon>Agaricales</taxon>
        <taxon>Marasmiineae</taxon>
        <taxon>Mycenaceae</taxon>
        <taxon>Mycena</taxon>
    </lineage>
</organism>
<dbReference type="EMBL" id="JARIHO010000011">
    <property type="protein sequence ID" value="KAJ7353627.1"/>
    <property type="molecule type" value="Genomic_DNA"/>
</dbReference>
<feature type="transmembrane region" description="Helical" evidence="5">
    <location>
        <begin position="171"/>
        <end position="195"/>
    </location>
</feature>
<evidence type="ECO:0000256" key="2">
    <source>
        <dbReference type="ARBA" id="ARBA00022692"/>
    </source>
</evidence>
<name>A0AAD7AAW0_9AGAR</name>
<feature type="transmembrane region" description="Helical" evidence="5">
    <location>
        <begin position="207"/>
        <end position="225"/>
    </location>
</feature>
<dbReference type="InterPro" id="IPR005828">
    <property type="entry name" value="MFS_sugar_transport-like"/>
</dbReference>
<evidence type="ECO:0000256" key="5">
    <source>
        <dbReference type="SAM" id="Phobius"/>
    </source>
</evidence>
<feature type="transmembrane region" description="Helical" evidence="5">
    <location>
        <begin position="279"/>
        <end position="302"/>
    </location>
</feature>
<keyword evidence="3 5" id="KW-1133">Transmembrane helix</keyword>
<feature type="transmembrane region" description="Helical" evidence="5">
    <location>
        <begin position="73"/>
        <end position="92"/>
    </location>
</feature>
<evidence type="ECO:0000256" key="4">
    <source>
        <dbReference type="ARBA" id="ARBA00023136"/>
    </source>
</evidence>
<dbReference type="GO" id="GO:0016020">
    <property type="term" value="C:membrane"/>
    <property type="evidence" value="ECO:0007669"/>
    <property type="project" value="UniProtKB-SubCell"/>
</dbReference>
<evidence type="ECO:0000313" key="7">
    <source>
        <dbReference type="Proteomes" id="UP001218218"/>
    </source>
</evidence>
<evidence type="ECO:0000256" key="1">
    <source>
        <dbReference type="ARBA" id="ARBA00004141"/>
    </source>
</evidence>
<accession>A0AAD7AAW0</accession>
<reference evidence="6" key="1">
    <citation type="submission" date="2023-03" db="EMBL/GenBank/DDBJ databases">
        <title>Massive genome expansion in bonnet fungi (Mycena s.s.) driven by repeated elements and novel gene families across ecological guilds.</title>
        <authorList>
            <consortium name="Lawrence Berkeley National Laboratory"/>
            <person name="Harder C.B."/>
            <person name="Miyauchi S."/>
            <person name="Viragh M."/>
            <person name="Kuo A."/>
            <person name="Thoen E."/>
            <person name="Andreopoulos B."/>
            <person name="Lu D."/>
            <person name="Skrede I."/>
            <person name="Drula E."/>
            <person name="Henrissat B."/>
            <person name="Morin E."/>
            <person name="Kohler A."/>
            <person name="Barry K."/>
            <person name="LaButti K."/>
            <person name="Morin E."/>
            <person name="Salamov A."/>
            <person name="Lipzen A."/>
            <person name="Mereny Z."/>
            <person name="Hegedus B."/>
            <person name="Baldrian P."/>
            <person name="Stursova M."/>
            <person name="Weitz H."/>
            <person name="Taylor A."/>
            <person name="Grigoriev I.V."/>
            <person name="Nagy L.G."/>
            <person name="Martin F."/>
            <person name="Kauserud H."/>
        </authorList>
    </citation>
    <scope>NUCLEOTIDE SEQUENCE</scope>
    <source>
        <strain evidence="6">CBHHK002</strain>
    </source>
</reference>
<keyword evidence="7" id="KW-1185">Reference proteome</keyword>
<dbReference type="InterPro" id="IPR036259">
    <property type="entry name" value="MFS_trans_sf"/>
</dbReference>
<feature type="transmembrane region" description="Helical" evidence="5">
    <location>
        <begin position="370"/>
        <end position="389"/>
    </location>
</feature>